<gene>
    <name evidence="1" type="ORF">PVAP13_1KG445405</name>
</gene>
<comment type="caution">
    <text evidence="1">The sequence shown here is derived from an EMBL/GenBank/DDBJ whole genome shotgun (WGS) entry which is preliminary data.</text>
</comment>
<proteinExistence type="predicted"/>
<dbReference type="Proteomes" id="UP000823388">
    <property type="component" value="Chromosome 1K"/>
</dbReference>
<accession>A0A8T0XGA7</accession>
<keyword evidence="2" id="KW-1185">Reference proteome</keyword>
<feature type="non-terminal residue" evidence="1">
    <location>
        <position position="1"/>
    </location>
</feature>
<name>A0A8T0XGA7_PANVG</name>
<sequence>KKKNLEDGYNCALCQEGLEETAEHLLFNCSSAVCRWFSLDISWEENASIHQQIHIAKQEFAQPLFMEIFMIGAWCIWNERNDYVFNNKVPNFSSWKSSFKPEV</sequence>
<evidence type="ECO:0000313" key="1">
    <source>
        <dbReference type="EMBL" id="KAG2660501.1"/>
    </source>
</evidence>
<dbReference type="AlphaFoldDB" id="A0A8T0XGA7"/>
<organism evidence="1 2">
    <name type="scientific">Panicum virgatum</name>
    <name type="common">Blackwell switchgrass</name>
    <dbReference type="NCBI Taxonomy" id="38727"/>
    <lineage>
        <taxon>Eukaryota</taxon>
        <taxon>Viridiplantae</taxon>
        <taxon>Streptophyta</taxon>
        <taxon>Embryophyta</taxon>
        <taxon>Tracheophyta</taxon>
        <taxon>Spermatophyta</taxon>
        <taxon>Magnoliopsida</taxon>
        <taxon>Liliopsida</taxon>
        <taxon>Poales</taxon>
        <taxon>Poaceae</taxon>
        <taxon>PACMAD clade</taxon>
        <taxon>Panicoideae</taxon>
        <taxon>Panicodae</taxon>
        <taxon>Paniceae</taxon>
        <taxon>Panicinae</taxon>
        <taxon>Panicum</taxon>
        <taxon>Panicum sect. Hiantes</taxon>
    </lineage>
</organism>
<reference evidence="1" key="1">
    <citation type="submission" date="2020-05" db="EMBL/GenBank/DDBJ databases">
        <title>WGS assembly of Panicum virgatum.</title>
        <authorList>
            <person name="Lovell J.T."/>
            <person name="Jenkins J."/>
            <person name="Shu S."/>
            <person name="Juenger T.E."/>
            <person name="Schmutz J."/>
        </authorList>
    </citation>
    <scope>NUCLEOTIDE SEQUENCE</scope>
    <source>
        <strain evidence="1">AP13</strain>
    </source>
</reference>
<evidence type="ECO:0000313" key="2">
    <source>
        <dbReference type="Proteomes" id="UP000823388"/>
    </source>
</evidence>
<protein>
    <recommendedName>
        <fullName evidence="3">Reverse transcriptase zinc-binding domain-containing protein</fullName>
    </recommendedName>
</protein>
<evidence type="ECO:0008006" key="3">
    <source>
        <dbReference type="Google" id="ProtNLM"/>
    </source>
</evidence>
<dbReference type="EMBL" id="CM029037">
    <property type="protein sequence ID" value="KAG2660501.1"/>
    <property type="molecule type" value="Genomic_DNA"/>
</dbReference>